<dbReference type="InterPro" id="IPR013784">
    <property type="entry name" value="Carb-bd-like_fold"/>
</dbReference>
<accession>A0A8J3JI38</accession>
<gene>
    <name evidence="2" type="ORF">Cba03nite_07590</name>
</gene>
<feature type="chain" id="PRO_5035287079" description="Alpha-amylase" evidence="1">
    <location>
        <begin position="33"/>
        <end position="841"/>
    </location>
</feature>
<reference evidence="2 3" key="1">
    <citation type="submission" date="2021-01" db="EMBL/GenBank/DDBJ databases">
        <title>Whole genome shotgun sequence of Catellatospora bangladeshensis NBRC 107357.</title>
        <authorList>
            <person name="Komaki H."/>
            <person name="Tamura T."/>
        </authorList>
    </citation>
    <scope>NUCLEOTIDE SEQUENCE [LARGE SCALE GENOMIC DNA]</scope>
    <source>
        <strain evidence="2 3">NBRC 107357</strain>
    </source>
</reference>
<sequence length="841" mass="87496">MHLGKLSRPVAVTATALLIGSLAVAPPAGATAAPAPVPLEGRITDATTGEAVPGACVDVEFTTYLTPIATVCADAGGRYVLDARLASQVGVRTRAYAAGYVDEWGKGFRHAFASSVTLNPGSTVVRDFALGRDAGELRGTLRYKSGNPAGMVLLDFHPGGAEAAPVARLWTGIDGTWSLPALAPGSYVIRSNAGSAQLLSAPVTVTANAATTADLTLNAYEQPRRRLSGTVRDTSGEPVGGARVTLWLPAYGEVHSVDADAAGAYAFPPLPGTFVGQHYLVARAPGFADLWSRDKPHPASANRISSHPAEADGWTIDFVMAPPAGTTVTGTLTDADGTPAIGLVQVRQADGALHTGVSGPDGRYRFNNVRPGDVTLQYFTAGPMQYASGKVAAEEADVYPVAPGATLTVDNRLHGPTGVLEVRTVDGVTGEVVTTACVTVGKAEICDPTGVHRFEGLLPGTRLISVDGLPYHYGGGQNVVVRPDGVTMATLKLGPQTHAVARVARAADGTVPAVCLRLVAVYGTDQWSPASNHFCNHDGAGGDVRESFAAGTVSGRFQAFVEPYDVSRFGRQWLGAAGGTGRRAEAAVLEFTDQKGTTLPTITLDGAGGITGRIDSAFATSGSVRCVRYAPEFITGRGVCVTAGQTYELTGLGPYAWELEINTGHNEALTWSGGAGNRSGATGVQVTAGQTTRFDQTLKAWGTRVTVSDSGNDWITVIAHSAITGDEVSDNMAMQLTTVWGLPAGPVYLHYLGETDCWYRGGARPSAGLDRAQWVGGALHLSANDIVEIKIKPGVNCFAPRPELLPATIRPSLSGDLRTRLTAAVTAAVRTLTAQTQRPAR</sequence>
<dbReference type="Gene3D" id="2.60.40.1120">
    <property type="entry name" value="Carboxypeptidase-like, regulatory domain"/>
    <property type="match status" value="3"/>
</dbReference>
<name>A0A8J3JI38_9ACTN</name>
<organism evidence="2 3">
    <name type="scientific">Catellatospora bangladeshensis</name>
    <dbReference type="NCBI Taxonomy" id="310355"/>
    <lineage>
        <taxon>Bacteria</taxon>
        <taxon>Bacillati</taxon>
        <taxon>Actinomycetota</taxon>
        <taxon>Actinomycetes</taxon>
        <taxon>Micromonosporales</taxon>
        <taxon>Micromonosporaceae</taxon>
        <taxon>Catellatospora</taxon>
    </lineage>
</organism>
<feature type="signal peptide" evidence="1">
    <location>
        <begin position="1"/>
        <end position="32"/>
    </location>
</feature>
<proteinExistence type="predicted"/>
<evidence type="ECO:0000313" key="2">
    <source>
        <dbReference type="EMBL" id="GIF79410.1"/>
    </source>
</evidence>
<keyword evidence="1" id="KW-0732">Signal</keyword>
<dbReference type="Pfam" id="PF13620">
    <property type="entry name" value="CarboxypepD_reg"/>
    <property type="match status" value="1"/>
</dbReference>
<dbReference type="EMBL" id="BONF01000005">
    <property type="protein sequence ID" value="GIF79410.1"/>
    <property type="molecule type" value="Genomic_DNA"/>
</dbReference>
<protein>
    <recommendedName>
        <fullName evidence="4">Alpha-amylase</fullName>
    </recommendedName>
</protein>
<dbReference type="RefSeq" id="WP_203741801.1">
    <property type="nucleotide sequence ID" value="NZ_BONF01000005.1"/>
</dbReference>
<dbReference type="AlphaFoldDB" id="A0A8J3JI38"/>
<comment type="caution">
    <text evidence="2">The sequence shown here is derived from an EMBL/GenBank/DDBJ whole genome shotgun (WGS) entry which is preliminary data.</text>
</comment>
<dbReference type="Proteomes" id="UP000601223">
    <property type="component" value="Unassembled WGS sequence"/>
</dbReference>
<dbReference type="SUPFAM" id="SSF49464">
    <property type="entry name" value="Carboxypeptidase regulatory domain-like"/>
    <property type="match status" value="2"/>
</dbReference>
<evidence type="ECO:0000256" key="1">
    <source>
        <dbReference type="SAM" id="SignalP"/>
    </source>
</evidence>
<dbReference type="InterPro" id="IPR008969">
    <property type="entry name" value="CarboxyPept-like_regulatory"/>
</dbReference>
<dbReference type="GO" id="GO:0030246">
    <property type="term" value="F:carbohydrate binding"/>
    <property type="evidence" value="ECO:0007669"/>
    <property type="project" value="InterPro"/>
</dbReference>
<evidence type="ECO:0008006" key="4">
    <source>
        <dbReference type="Google" id="ProtNLM"/>
    </source>
</evidence>
<dbReference type="SUPFAM" id="SSF49452">
    <property type="entry name" value="Starch-binding domain-like"/>
    <property type="match status" value="2"/>
</dbReference>
<keyword evidence="3" id="KW-1185">Reference proteome</keyword>
<evidence type="ECO:0000313" key="3">
    <source>
        <dbReference type="Proteomes" id="UP000601223"/>
    </source>
</evidence>